<dbReference type="AlphaFoldDB" id="G0MDC2"/>
<dbReference type="InParanoid" id="G0MDC2"/>
<dbReference type="eggNOG" id="ENOG502THZU">
    <property type="taxonomic scope" value="Eukaryota"/>
</dbReference>
<sequence>MSANKPLSYDSLKIIIKYMEPDLRCELSRRIPSIRTTERITPLKLRRLVFEEFKTTVNETSYCISLYRKYPENYPIPPEHRIDNRKGIEEDLTEHGFVISSTCHDLTPGDLRTTPPGGFVEEKEEILGDSQDKLEYYERCVKIYEEALANRHGEKIACNDFQLKNPSSWLPRAGKDPLQNEATDRILVKTLTQYSNEDLENAIRTCKAKLVPFYSRRDNSSLPFIPMLQITVNSPSGQKKYRYSYNMKLREAMKKLNTALFSGYKNIIQMKVLCIYGYIIRLPVGLRVKTECLRMRGDISSSYEMMKTVVDESSFPLYLLILEKEYFDTNQFLHPVVRNASNLCIAINDGMEDFIPTLVNLPNKVVTFNWDQNYPSVDLQIQFIQQWIEARKEVGTMISYTYDSIKAVLQYMEPNLRQQISWRIPSFRNVNKLHPLKIDTVAFDVLQTRVNETTYRLGIYRQYPEGYEVPNEHRRVNENGGVNLDLTEHGLRIAHIKNDITPGDLDLSPGTILPNEGRLIEDHLPMLELNVTAFRKALAARLNWGDENSMDSEICTLGTVLPNYRNEREIFLYVVQYSAGRIREKLLDLEARLAPLLSRRNNTPLPFIPMIQLTIESPEGTKIFRHPYNMKLQQAMKKLNTGLFGSHNGVHRVRRLSILDPLMVIRLPENLRLRVYSLETSCTLQPLEPMIHESSYPLDTVTITSNFGRENHIHPIARNARTLRVVFRDNNNVVGLPVLLNMRNQNLQFKCVFTCFPTLDQLQLIEHWVISDKEIGSSLCYELENTPQLNGIVSLLQERYLGIPRHDNFATISMRSGNRLEVLQVPLTNPDNRRGAPKWRVEMRVVAGPEF</sequence>
<reference evidence="2" key="1">
    <citation type="submission" date="2011-07" db="EMBL/GenBank/DDBJ databases">
        <authorList>
            <consortium name="Caenorhabditis brenneri Sequencing and Analysis Consortium"/>
            <person name="Wilson R.K."/>
        </authorList>
    </citation>
    <scope>NUCLEOTIDE SEQUENCE [LARGE SCALE GENOMIC DNA]</scope>
    <source>
        <strain evidence="2">PB2801</strain>
    </source>
</reference>
<gene>
    <name evidence="1" type="ORF">CAEBREN_23785</name>
</gene>
<dbReference type="Pfam" id="PF12078">
    <property type="entry name" value="DUF3557"/>
    <property type="match status" value="2"/>
</dbReference>
<dbReference type="Proteomes" id="UP000008068">
    <property type="component" value="Unassembled WGS sequence"/>
</dbReference>
<organism evidence="2">
    <name type="scientific">Caenorhabditis brenneri</name>
    <name type="common">Nematode worm</name>
    <dbReference type="NCBI Taxonomy" id="135651"/>
    <lineage>
        <taxon>Eukaryota</taxon>
        <taxon>Metazoa</taxon>
        <taxon>Ecdysozoa</taxon>
        <taxon>Nematoda</taxon>
        <taxon>Chromadorea</taxon>
        <taxon>Rhabditida</taxon>
        <taxon>Rhabditina</taxon>
        <taxon>Rhabditomorpha</taxon>
        <taxon>Rhabditoidea</taxon>
        <taxon>Rhabditidae</taxon>
        <taxon>Peloderinae</taxon>
        <taxon>Caenorhabditis</taxon>
    </lineage>
</organism>
<name>G0MDC2_CAEBE</name>
<protein>
    <submittedName>
        <fullName evidence="1">Uncharacterized protein</fullName>
    </submittedName>
</protein>
<dbReference type="InterPro" id="IPR021942">
    <property type="entry name" value="DUF3557"/>
</dbReference>
<proteinExistence type="predicted"/>
<evidence type="ECO:0000313" key="2">
    <source>
        <dbReference type="Proteomes" id="UP000008068"/>
    </source>
</evidence>
<accession>G0MDC2</accession>
<dbReference type="OMA" id="IAINDGM"/>
<dbReference type="EMBL" id="GL379790">
    <property type="protein sequence ID" value="EGT49786.1"/>
    <property type="molecule type" value="Genomic_DNA"/>
</dbReference>
<dbReference type="PANTHER" id="PTHR31379:SF1">
    <property type="entry name" value="F-BOX C PROTEIN-RELATED"/>
    <property type="match status" value="1"/>
</dbReference>
<keyword evidence="2" id="KW-1185">Reference proteome</keyword>
<dbReference type="OrthoDB" id="10425402at2759"/>
<dbReference type="HOGENOM" id="CLU_350993_0_0_1"/>
<evidence type="ECO:0000313" key="1">
    <source>
        <dbReference type="EMBL" id="EGT49786.1"/>
    </source>
</evidence>
<dbReference type="PANTHER" id="PTHR31379">
    <property type="entry name" value="F-BOX C PROTEIN-RELATED-RELATED"/>
    <property type="match status" value="1"/>
</dbReference>